<protein>
    <submittedName>
        <fullName evidence="1">Uncharacterized protein</fullName>
    </submittedName>
</protein>
<name>A0A0C3ARV1_9AGAM</name>
<evidence type="ECO:0000313" key="2">
    <source>
        <dbReference type="Proteomes" id="UP000053989"/>
    </source>
</evidence>
<proteinExistence type="predicted"/>
<dbReference type="InParanoid" id="A0A0C3ARV1"/>
<keyword evidence="2" id="KW-1185">Reference proteome</keyword>
<accession>A0A0C3ARV1</accession>
<sequence>MYSYTKMQTGNAGWVRGGLKASGPDPPRICPTVWELGSIVSSVGEEWGGMSIGCLNRLCRRRRAPAVQRVSICNIN</sequence>
<dbReference type="EMBL" id="KN822011">
    <property type="protein sequence ID" value="KIM67657.1"/>
    <property type="molecule type" value="Genomic_DNA"/>
</dbReference>
<reference evidence="2" key="2">
    <citation type="submission" date="2015-01" db="EMBL/GenBank/DDBJ databases">
        <title>Evolutionary Origins and Diversification of the Mycorrhizal Mutualists.</title>
        <authorList>
            <consortium name="DOE Joint Genome Institute"/>
            <consortium name="Mycorrhizal Genomics Consortium"/>
            <person name="Kohler A."/>
            <person name="Kuo A."/>
            <person name="Nagy L.G."/>
            <person name="Floudas D."/>
            <person name="Copeland A."/>
            <person name="Barry K.W."/>
            <person name="Cichocki N."/>
            <person name="Veneault-Fourrey C."/>
            <person name="LaButti K."/>
            <person name="Lindquist E.A."/>
            <person name="Lipzen A."/>
            <person name="Lundell T."/>
            <person name="Morin E."/>
            <person name="Murat C."/>
            <person name="Riley R."/>
            <person name="Ohm R."/>
            <person name="Sun H."/>
            <person name="Tunlid A."/>
            <person name="Henrissat B."/>
            <person name="Grigoriev I.V."/>
            <person name="Hibbett D.S."/>
            <person name="Martin F."/>
        </authorList>
    </citation>
    <scope>NUCLEOTIDE SEQUENCE [LARGE SCALE GENOMIC DNA]</scope>
    <source>
        <strain evidence="2">Foug A</strain>
    </source>
</reference>
<reference evidence="1 2" key="1">
    <citation type="submission" date="2014-04" db="EMBL/GenBank/DDBJ databases">
        <authorList>
            <consortium name="DOE Joint Genome Institute"/>
            <person name="Kuo A."/>
            <person name="Kohler A."/>
            <person name="Nagy L.G."/>
            <person name="Floudas D."/>
            <person name="Copeland A."/>
            <person name="Barry K.W."/>
            <person name="Cichocki N."/>
            <person name="Veneault-Fourrey C."/>
            <person name="LaButti K."/>
            <person name="Lindquist E.A."/>
            <person name="Lipzen A."/>
            <person name="Lundell T."/>
            <person name="Morin E."/>
            <person name="Murat C."/>
            <person name="Sun H."/>
            <person name="Tunlid A."/>
            <person name="Henrissat B."/>
            <person name="Grigoriev I.V."/>
            <person name="Hibbett D.S."/>
            <person name="Martin F."/>
            <person name="Nordberg H.P."/>
            <person name="Cantor M.N."/>
            <person name="Hua S.X."/>
        </authorList>
    </citation>
    <scope>NUCLEOTIDE SEQUENCE [LARGE SCALE GENOMIC DNA]</scope>
    <source>
        <strain evidence="1 2">Foug A</strain>
    </source>
</reference>
<evidence type="ECO:0000313" key="1">
    <source>
        <dbReference type="EMBL" id="KIM67657.1"/>
    </source>
</evidence>
<dbReference type="AlphaFoldDB" id="A0A0C3ARV1"/>
<dbReference type="Proteomes" id="UP000053989">
    <property type="component" value="Unassembled WGS sequence"/>
</dbReference>
<dbReference type="HOGENOM" id="CLU_2655938_0_0_1"/>
<organism evidence="1 2">
    <name type="scientific">Scleroderma citrinum Foug A</name>
    <dbReference type="NCBI Taxonomy" id="1036808"/>
    <lineage>
        <taxon>Eukaryota</taxon>
        <taxon>Fungi</taxon>
        <taxon>Dikarya</taxon>
        <taxon>Basidiomycota</taxon>
        <taxon>Agaricomycotina</taxon>
        <taxon>Agaricomycetes</taxon>
        <taxon>Agaricomycetidae</taxon>
        <taxon>Boletales</taxon>
        <taxon>Sclerodermatineae</taxon>
        <taxon>Sclerodermataceae</taxon>
        <taxon>Scleroderma</taxon>
    </lineage>
</organism>
<gene>
    <name evidence="1" type="ORF">SCLCIDRAFT_1063485</name>
</gene>